<reference evidence="2" key="1">
    <citation type="submission" date="2022-11" db="UniProtKB">
        <authorList>
            <consortium name="WormBaseParasite"/>
        </authorList>
    </citation>
    <scope>IDENTIFICATION</scope>
</reference>
<proteinExistence type="predicted"/>
<dbReference type="PANTHER" id="PTHR23312:SF8">
    <property type="entry name" value="ARMADILLO REPEAT-CONTAINING PROTEIN 5"/>
    <property type="match status" value="1"/>
</dbReference>
<dbReference type="GO" id="GO:0005829">
    <property type="term" value="C:cytosol"/>
    <property type="evidence" value="ECO:0007669"/>
    <property type="project" value="TreeGrafter"/>
</dbReference>
<name>A0A915JQR2_ROMCU</name>
<dbReference type="WBParaSite" id="nRc.2.0.1.t28447-RA">
    <property type="protein sequence ID" value="nRc.2.0.1.t28447-RA"/>
    <property type="gene ID" value="nRc.2.0.1.g28447"/>
</dbReference>
<keyword evidence="1" id="KW-1185">Reference proteome</keyword>
<dbReference type="PANTHER" id="PTHR23312">
    <property type="entry name" value="ARMC5 ARMADILLO REPEAT-CONTAINING -RELATED"/>
    <property type="match status" value="1"/>
</dbReference>
<dbReference type="GO" id="GO:0009653">
    <property type="term" value="P:anatomical structure morphogenesis"/>
    <property type="evidence" value="ECO:0007669"/>
    <property type="project" value="TreeGrafter"/>
</dbReference>
<dbReference type="Proteomes" id="UP000887565">
    <property type="component" value="Unplaced"/>
</dbReference>
<dbReference type="InterPro" id="IPR016024">
    <property type="entry name" value="ARM-type_fold"/>
</dbReference>
<evidence type="ECO:0000313" key="1">
    <source>
        <dbReference type="Proteomes" id="UP000887565"/>
    </source>
</evidence>
<evidence type="ECO:0000313" key="2">
    <source>
        <dbReference type="WBParaSite" id="nRc.2.0.1.t28447-RA"/>
    </source>
</evidence>
<accession>A0A915JQR2</accession>
<organism evidence="1 2">
    <name type="scientific">Romanomermis culicivorax</name>
    <name type="common">Nematode worm</name>
    <dbReference type="NCBI Taxonomy" id="13658"/>
    <lineage>
        <taxon>Eukaryota</taxon>
        <taxon>Metazoa</taxon>
        <taxon>Ecdysozoa</taxon>
        <taxon>Nematoda</taxon>
        <taxon>Enoplea</taxon>
        <taxon>Dorylaimia</taxon>
        <taxon>Mermithida</taxon>
        <taxon>Mermithoidea</taxon>
        <taxon>Mermithidae</taxon>
        <taxon>Romanomermis</taxon>
    </lineage>
</organism>
<dbReference type="AlphaFoldDB" id="A0A915JQR2"/>
<sequence>MNKLTTFPDNDDKSLKNERYSNFKTLSLILRFFNRLSSISTSTGYYLIKEDLAYHLAKFLNPQEKFYQANLEVVKIILDILLKLLPADYCNFPEQLIRAQACEEILVIATRKIDVNVEEDYSLKNKVKKSAQDLLFSCIREHSDLRIDLSKFGVVEYLRDVVSSKCTKLSETCFLLLCKFCSDGFIRVKLRSSDTLRVLLDFFRNLIILEEPSSETFRIDLIGELINAFSSFSYDENGLECILKWRYDNTDDNLLSLYAKILEKFTEENLCPASHTSENDEKNDNLKRVKSCDSLSNKKHTHFRKNFANEDMNFYKSQAGIRTSYSFSSPSGGYSPPAPGSAYASPCYSPPAVGLSWAPNNGGVNQYPSYISPNRASPPGNSNFVWSPSPCHNLELCWSPTYSAAGARSPATCSDTPLTYDRYSDVVDDDDGNTLTEFENSEWFSDLAFAKNVKVLQAKRLCQCTTYSSDSNGTVATKTDDQQKNVAIALEATVNKIIYFLSVLSHSEKLDENLSQEKRVISAILEYLSQTCRPQPRAGRLLKRLARERRLTESLLNLEFHKFVRRYLCTYKCLSDPICSHCRKLCRIGCDIMLSFRMQVDADFGSGILAHKILNDSGQDDSLKFVFAIPYLIKNRARRKKFLLEYNCLERIIELLLTKSDQNVQSDAFDSLKELISLSKRLSVFTKILKLI</sequence>
<protein>
    <submittedName>
        <fullName evidence="2">Uncharacterized protein</fullName>
    </submittedName>
</protein>
<dbReference type="SUPFAM" id="SSF48371">
    <property type="entry name" value="ARM repeat"/>
    <property type="match status" value="1"/>
</dbReference>